<keyword evidence="2" id="KW-1185">Reference proteome</keyword>
<evidence type="ECO:0008006" key="3">
    <source>
        <dbReference type="Google" id="ProtNLM"/>
    </source>
</evidence>
<organism evidence="1 2">
    <name type="scientific">Aliiglaciecola litoralis</name>
    <dbReference type="NCBI Taxonomy" id="582857"/>
    <lineage>
        <taxon>Bacteria</taxon>
        <taxon>Pseudomonadati</taxon>
        <taxon>Pseudomonadota</taxon>
        <taxon>Gammaproteobacteria</taxon>
        <taxon>Alteromonadales</taxon>
        <taxon>Alteromonadaceae</taxon>
        <taxon>Aliiglaciecola</taxon>
    </lineage>
</organism>
<dbReference type="SUPFAM" id="SSF52317">
    <property type="entry name" value="Class I glutamine amidotransferase-like"/>
    <property type="match status" value="1"/>
</dbReference>
<dbReference type="Proteomes" id="UP001500359">
    <property type="component" value="Unassembled WGS sequence"/>
</dbReference>
<accession>A0ABP3WN30</accession>
<dbReference type="RefSeq" id="WP_343856474.1">
    <property type="nucleotide sequence ID" value="NZ_BAAAFD010000001.1"/>
</dbReference>
<reference evidence="2" key="1">
    <citation type="journal article" date="2019" name="Int. J. Syst. Evol. Microbiol.">
        <title>The Global Catalogue of Microorganisms (GCM) 10K type strain sequencing project: providing services to taxonomists for standard genome sequencing and annotation.</title>
        <authorList>
            <consortium name="The Broad Institute Genomics Platform"/>
            <consortium name="The Broad Institute Genome Sequencing Center for Infectious Disease"/>
            <person name="Wu L."/>
            <person name="Ma J."/>
        </authorList>
    </citation>
    <scope>NUCLEOTIDE SEQUENCE [LARGE SCALE GENOMIC DNA]</scope>
    <source>
        <strain evidence="2">JCM 15896</strain>
    </source>
</reference>
<sequence>MLLVFTAQLHAKDAEWPMFNDPAFTPKIQTPAYEKATGPTILIDGAHHNFFVQWHYLDPFIALAQVDGYQIVISEKPFSEQTLKGIDIVMIITALPFDFTTKNQVTTEVTFTDKELDALGDWVIKGGALLAFSEHAPFDQAINPLLARFDTQSSIGYVEDPLPKHHGEKAS</sequence>
<dbReference type="InterPro" id="IPR029062">
    <property type="entry name" value="Class_I_gatase-like"/>
</dbReference>
<evidence type="ECO:0000313" key="1">
    <source>
        <dbReference type="EMBL" id="GAA0853608.1"/>
    </source>
</evidence>
<evidence type="ECO:0000313" key="2">
    <source>
        <dbReference type="Proteomes" id="UP001500359"/>
    </source>
</evidence>
<comment type="caution">
    <text evidence="1">The sequence shown here is derived from an EMBL/GenBank/DDBJ whole genome shotgun (WGS) entry which is preliminary data.</text>
</comment>
<protein>
    <recommendedName>
        <fullName evidence="3">DUF4350 domain-containing protein</fullName>
    </recommendedName>
</protein>
<proteinExistence type="predicted"/>
<dbReference type="EMBL" id="BAAAFD010000001">
    <property type="protein sequence ID" value="GAA0853608.1"/>
    <property type="molecule type" value="Genomic_DNA"/>
</dbReference>
<gene>
    <name evidence="1" type="ORF">GCM10009114_06810</name>
</gene>
<name>A0ABP3WN30_9ALTE</name>